<dbReference type="InterPro" id="IPR021277">
    <property type="entry name" value="DUF2610"/>
</dbReference>
<reference evidence="1" key="1">
    <citation type="submission" date="2019-08" db="EMBL/GenBank/DDBJ databases">
        <authorList>
            <person name="Amaro Estrada I."/>
            <person name="Quiroz Castaneda R.E."/>
            <person name="Martinez Ocampo F."/>
            <person name="Rodriguez Camarillo S.D."/>
        </authorList>
    </citation>
    <scope>NUCLEOTIDE SEQUENCE</scope>
    <source>
        <strain evidence="1">MEX-30-184-02</strain>
    </source>
</reference>
<dbReference type="Pfam" id="PF11020">
    <property type="entry name" value="DUF2610"/>
    <property type="match status" value="1"/>
</dbReference>
<dbReference type="AlphaFoldDB" id="A0A643CNC5"/>
<sequence length="48" mass="5588">MATAALRSLRGRSVPEKVRNSLEKLHELAKRWYMLRGSVRICLERSFA</sequence>
<comment type="caution">
    <text evidence="1">The sequence shown here is derived from an EMBL/GenBank/DDBJ whole genome shotgun (WGS) entry which is preliminary data.</text>
</comment>
<proteinExistence type="predicted"/>
<organism evidence="1">
    <name type="scientific">Anaplasma marginale</name>
    <dbReference type="NCBI Taxonomy" id="770"/>
    <lineage>
        <taxon>Bacteria</taxon>
        <taxon>Pseudomonadati</taxon>
        <taxon>Pseudomonadota</taxon>
        <taxon>Alphaproteobacteria</taxon>
        <taxon>Rickettsiales</taxon>
        <taxon>Anaplasmataceae</taxon>
        <taxon>Anaplasma</taxon>
    </lineage>
</organism>
<name>A0A643CNC5_ANAMA</name>
<protein>
    <submittedName>
        <fullName evidence="1">DUF2610 domain-containing protein</fullName>
    </submittedName>
</protein>
<dbReference type="EMBL" id="VTCY01000001">
    <property type="protein sequence ID" value="KAB0452901.1"/>
    <property type="molecule type" value="Genomic_DNA"/>
</dbReference>
<gene>
    <name evidence="1" type="ORF">FY207_00345</name>
</gene>
<accession>A0A643CNC5</accession>
<evidence type="ECO:0000313" key="1">
    <source>
        <dbReference type="EMBL" id="KAB0452901.1"/>
    </source>
</evidence>